<evidence type="ECO:0000256" key="1">
    <source>
        <dbReference type="SAM" id="Phobius"/>
    </source>
</evidence>
<name>A0AAU4JWU6_9NOCA</name>
<organism evidence="2 3">
    <name type="scientific">Williamsia herbipolensis</name>
    <dbReference type="NCBI Taxonomy" id="1603258"/>
    <lineage>
        <taxon>Bacteria</taxon>
        <taxon>Bacillati</taxon>
        <taxon>Actinomycetota</taxon>
        <taxon>Actinomycetes</taxon>
        <taxon>Mycobacteriales</taxon>
        <taxon>Nocardiaceae</taxon>
        <taxon>Williamsia</taxon>
    </lineage>
</organism>
<evidence type="ECO:0000313" key="2">
    <source>
        <dbReference type="EMBL" id="WUM18278.1"/>
    </source>
</evidence>
<feature type="transmembrane region" description="Helical" evidence="1">
    <location>
        <begin position="80"/>
        <end position="98"/>
    </location>
</feature>
<protein>
    <submittedName>
        <fullName evidence="2">DUF3054 domain-containing protein</fullName>
    </submittedName>
</protein>
<proteinExistence type="predicted"/>
<feature type="transmembrane region" description="Helical" evidence="1">
    <location>
        <begin position="36"/>
        <end position="59"/>
    </location>
</feature>
<keyword evidence="1" id="KW-0812">Transmembrane</keyword>
<dbReference type="RefSeq" id="WP_045821236.1">
    <property type="nucleotide sequence ID" value="NZ_CP108021.1"/>
</dbReference>
<keyword evidence="1" id="KW-0472">Membrane</keyword>
<dbReference type="EMBL" id="CP108021">
    <property type="protein sequence ID" value="WUM18278.1"/>
    <property type="molecule type" value="Genomic_DNA"/>
</dbReference>
<accession>A0AAU4JWU6</accession>
<dbReference type="Pfam" id="PF11255">
    <property type="entry name" value="DUF3054"/>
    <property type="match status" value="1"/>
</dbReference>
<feature type="transmembrane region" description="Helical" evidence="1">
    <location>
        <begin position="104"/>
        <end position="125"/>
    </location>
</feature>
<reference evidence="2 3" key="1">
    <citation type="submission" date="2022-10" db="EMBL/GenBank/DDBJ databases">
        <title>The complete genomes of actinobacterial strains from the NBC collection.</title>
        <authorList>
            <person name="Joergensen T.S."/>
            <person name="Alvarez Arevalo M."/>
            <person name="Sterndorff E.B."/>
            <person name="Faurdal D."/>
            <person name="Vuksanovic O."/>
            <person name="Mourched A.-S."/>
            <person name="Charusanti P."/>
            <person name="Shaw S."/>
            <person name="Blin K."/>
            <person name="Weber T."/>
        </authorList>
    </citation>
    <scope>NUCLEOTIDE SEQUENCE [LARGE SCALE GENOMIC DNA]</scope>
    <source>
        <strain evidence="2 3">NBC_00319</strain>
    </source>
</reference>
<dbReference type="AlphaFoldDB" id="A0AAU4JWU6"/>
<feature type="transmembrane region" description="Helical" evidence="1">
    <location>
        <begin position="12"/>
        <end position="30"/>
    </location>
</feature>
<dbReference type="Proteomes" id="UP001432128">
    <property type="component" value="Chromosome"/>
</dbReference>
<dbReference type="InterPro" id="IPR021414">
    <property type="entry name" value="DUF3054"/>
</dbReference>
<dbReference type="KEGG" id="whr:OG579_10945"/>
<evidence type="ECO:0000313" key="3">
    <source>
        <dbReference type="Proteomes" id="UP001432128"/>
    </source>
</evidence>
<keyword evidence="3" id="KW-1185">Reference proteome</keyword>
<gene>
    <name evidence="2" type="ORF">OG579_10945</name>
</gene>
<keyword evidence="1" id="KW-1133">Transmembrane helix</keyword>
<sequence length="139" mass="14923">MTSPTRTRPIALAAVCDVVAILVFVIIGRFNHDDGLTIPGIFSTFWPFAIGGAVGWSIAYVIAHVRSGEIGDHDFRPENLVPDGILTWIGAVAIGMILRDQFGQGVAVSFVIVATIVLGVFLLGWRAARGRLARRAARP</sequence>